<dbReference type="InterPro" id="IPR010969">
    <property type="entry name" value="Cys_dSase-rel_unknwn_funct"/>
</dbReference>
<dbReference type="EMBL" id="QVFD01000005">
    <property type="protein sequence ID" value="RGC47876.1"/>
    <property type="molecule type" value="Genomic_DNA"/>
</dbReference>
<comment type="caution">
    <text evidence="8">The sequence shown here is derived from an EMBL/GenBank/DDBJ whole genome shotgun (WGS) entry which is preliminary data.</text>
</comment>
<dbReference type="GO" id="GO:0008483">
    <property type="term" value="F:transaminase activity"/>
    <property type="evidence" value="ECO:0007669"/>
    <property type="project" value="UniProtKB-KW"/>
</dbReference>
<comment type="cofactor">
    <cofactor evidence="1 6">
        <name>pyridoxal 5'-phosphate</name>
        <dbReference type="ChEBI" id="CHEBI:597326"/>
    </cofactor>
</comment>
<dbReference type="SUPFAM" id="SSF53383">
    <property type="entry name" value="PLP-dependent transferases"/>
    <property type="match status" value="1"/>
</dbReference>
<proteinExistence type="inferred from homology"/>
<dbReference type="OrthoDB" id="9804366at2"/>
<evidence type="ECO:0000259" key="7">
    <source>
        <dbReference type="Pfam" id="PF00266"/>
    </source>
</evidence>
<evidence type="ECO:0000256" key="3">
    <source>
        <dbReference type="ARBA" id="ARBA00012239"/>
    </source>
</evidence>
<dbReference type="Pfam" id="PF00266">
    <property type="entry name" value="Aminotran_5"/>
    <property type="match status" value="1"/>
</dbReference>
<comment type="similarity">
    <text evidence="2">Belongs to the class-V pyridoxal-phosphate-dependent aminotransferase family. Csd subfamily.</text>
</comment>
<dbReference type="EC" id="2.8.1.7" evidence="3"/>
<dbReference type="PANTHER" id="PTHR43586">
    <property type="entry name" value="CYSTEINE DESULFURASE"/>
    <property type="match status" value="1"/>
</dbReference>
<keyword evidence="4" id="KW-0663">Pyridoxal phosphate</keyword>
<evidence type="ECO:0000313" key="8">
    <source>
        <dbReference type="EMBL" id="RGC47876.1"/>
    </source>
</evidence>
<feature type="domain" description="Aminotransferase class V" evidence="7">
    <location>
        <begin position="2"/>
        <end position="366"/>
    </location>
</feature>
<evidence type="ECO:0000256" key="1">
    <source>
        <dbReference type="ARBA" id="ARBA00001933"/>
    </source>
</evidence>
<dbReference type="PROSITE" id="PS00595">
    <property type="entry name" value="AA_TRANSFER_CLASS_5"/>
    <property type="match status" value="1"/>
</dbReference>
<evidence type="ECO:0000256" key="4">
    <source>
        <dbReference type="ARBA" id="ARBA00022898"/>
    </source>
</evidence>
<dbReference type="InterPro" id="IPR015424">
    <property type="entry name" value="PyrdxlP-dep_Trfase"/>
</dbReference>
<dbReference type="InterPro" id="IPR015422">
    <property type="entry name" value="PyrdxlP-dep_Trfase_small"/>
</dbReference>
<dbReference type="InterPro" id="IPR020578">
    <property type="entry name" value="Aminotrans_V_PyrdxlP_BS"/>
</dbReference>
<dbReference type="Gene3D" id="3.90.1150.10">
    <property type="entry name" value="Aspartate Aminotransferase, domain 1"/>
    <property type="match status" value="1"/>
</dbReference>
<dbReference type="AlphaFoldDB" id="A0A3E2XMK4"/>
<sequence length="377" mass="40308">MIYLDSSATSFLKPPQVAEAVFRSFNTIGNAGRGAHAPTLNASRLIYDTREKLAALFGTPDPSRIAFTCNATEALNIAIHGAIHPGEHVITTACEHNSVLRPLYLKEKEGTELTIIPADKKGRIRYDLLESSVKSNTSAIVLTHASNLSGNVTDLAFVSNFAKKHGLLLIVDASQTAGSLPINVVKMGIDILCFTGHKGLFGPQGTGGLYVREGLTLSPLKSGGSGIHSFDRQHPTDMPTALEAGTLNGHGIAGLNAGLDYILSTGVKNIHAKEISLARRFVNGISDISDLKLYGDIDAPLRTPIISLNIGNMSSASVSDILWEDYEICVRAGAHCAPLMHKTFGTEKQGAVRFSFSCFNTEAEIDTAIRAMHEIAE</sequence>
<evidence type="ECO:0000256" key="6">
    <source>
        <dbReference type="RuleBase" id="RU004504"/>
    </source>
</evidence>
<gene>
    <name evidence="8" type="ORF">DW747_06825</name>
</gene>
<comment type="catalytic activity">
    <reaction evidence="5">
        <text>(sulfur carrier)-H + L-cysteine = (sulfur carrier)-SH + L-alanine</text>
        <dbReference type="Rhea" id="RHEA:43892"/>
        <dbReference type="Rhea" id="RHEA-COMP:14737"/>
        <dbReference type="Rhea" id="RHEA-COMP:14739"/>
        <dbReference type="ChEBI" id="CHEBI:29917"/>
        <dbReference type="ChEBI" id="CHEBI:35235"/>
        <dbReference type="ChEBI" id="CHEBI:57972"/>
        <dbReference type="ChEBI" id="CHEBI:64428"/>
        <dbReference type="EC" id="2.8.1.7"/>
    </reaction>
</comment>
<keyword evidence="8" id="KW-0808">Transferase</keyword>
<reference evidence="8 9" key="1">
    <citation type="submission" date="2018-08" db="EMBL/GenBank/DDBJ databases">
        <title>A genome reference for cultivated species of the human gut microbiota.</title>
        <authorList>
            <person name="Zou Y."/>
            <person name="Xue W."/>
            <person name="Luo G."/>
        </authorList>
    </citation>
    <scope>NUCLEOTIDE SEQUENCE [LARGE SCALE GENOMIC DNA]</scope>
    <source>
        <strain evidence="8 9">AM28-39</strain>
    </source>
</reference>
<name>A0A3E2XMK4_9FIRM</name>
<dbReference type="PANTHER" id="PTHR43586:SF4">
    <property type="entry name" value="ISOPENICILLIN N EPIMERASE"/>
    <property type="match status" value="1"/>
</dbReference>
<evidence type="ECO:0000256" key="2">
    <source>
        <dbReference type="ARBA" id="ARBA00010447"/>
    </source>
</evidence>
<dbReference type="InterPro" id="IPR015421">
    <property type="entry name" value="PyrdxlP-dep_Trfase_major"/>
</dbReference>
<dbReference type="GO" id="GO:0031071">
    <property type="term" value="F:cysteine desulfurase activity"/>
    <property type="evidence" value="ECO:0007669"/>
    <property type="project" value="UniProtKB-EC"/>
</dbReference>
<evidence type="ECO:0000313" key="9">
    <source>
        <dbReference type="Proteomes" id="UP000261231"/>
    </source>
</evidence>
<dbReference type="InterPro" id="IPR000192">
    <property type="entry name" value="Aminotrans_V_dom"/>
</dbReference>
<dbReference type="RefSeq" id="WP_117539647.1">
    <property type="nucleotide sequence ID" value="NZ_JAQDKA010000004.1"/>
</dbReference>
<accession>A0A3E2XMK4</accession>
<dbReference type="Gene3D" id="3.40.640.10">
    <property type="entry name" value="Type I PLP-dependent aspartate aminotransferase-like (Major domain)"/>
    <property type="match status" value="1"/>
</dbReference>
<keyword evidence="8" id="KW-0032">Aminotransferase</keyword>
<dbReference type="InterPro" id="IPR016454">
    <property type="entry name" value="Cysteine_dSase"/>
</dbReference>
<protein>
    <recommendedName>
        <fullName evidence="3">cysteine desulfurase</fullName>
        <ecNumber evidence="3">2.8.1.7</ecNumber>
    </recommendedName>
</protein>
<dbReference type="Proteomes" id="UP000261231">
    <property type="component" value="Unassembled WGS sequence"/>
</dbReference>
<dbReference type="NCBIfam" id="TIGR01977">
    <property type="entry name" value="am_tr_V_EF2568"/>
    <property type="match status" value="1"/>
</dbReference>
<evidence type="ECO:0000256" key="5">
    <source>
        <dbReference type="ARBA" id="ARBA00050776"/>
    </source>
</evidence>
<organism evidence="8 9">
    <name type="scientific">Coprococcus catus</name>
    <dbReference type="NCBI Taxonomy" id="116085"/>
    <lineage>
        <taxon>Bacteria</taxon>
        <taxon>Bacillati</taxon>
        <taxon>Bacillota</taxon>
        <taxon>Clostridia</taxon>
        <taxon>Lachnospirales</taxon>
        <taxon>Lachnospiraceae</taxon>
        <taxon>Coprococcus</taxon>
    </lineage>
</organism>
<keyword evidence="9" id="KW-1185">Reference proteome</keyword>
<dbReference type="PIRSF" id="PIRSF005572">
    <property type="entry name" value="NifS"/>
    <property type="match status" value="1"/>
</dbReference>